<name>A0AAW3D5C9_FRATU</name>
<evidence type="ECO:0000313" key="2">
    <source>
        <dbReference type="EMBL" id="KFJ41620.1"/>
    </source>
</evidence>
<gene>
    <name evidence="2" type="ORF">DR87_1890</name>
</gene>
<protein>
    <submittedName>
        <fullName evidence="2">ABC transporter superfamily protein</fullName>
    </submittedName>
</protein>
<sequence>MTGTILALPRYFAKSISFGQIMQVQSAFYSVISPMLFLVFWYENLAELRTNVSRLSELKKIDAYFATAG</sequence>
<dbReference type="EMBL" id="JOVO01000008">
    <property type="protein sequence ID" value="KFJ41620.1"/>
    <property type="molecule type" value="Genomic_DNA"/>
</dbReference>
<evidence type="ECO:0000256" key="1">
    <source>
        <dbReference type="SAM" id="Phobius"/>
    </source>
</evidence>
<evidence type="ECO:0000313" key="3">
    <source>
        <dbReference type="Proteomes" id="UP000028987"/>
    </source>
</evidence>
<dbReference type="AlphaFoldDB" id="A0AAW3D5C9"/>
<organism evidence="2 3">
    <name type="scientific">Francisella tularensis</name>
    <dbReference type="NCBI Taxonomy" id="263"/>
    <lineage>
        <taxon>Bacteria</taxon>
        <taxon>Pseudomonadati</taxon>
        <taxon>Pseudomonadota</taxon>
        <taxon>Gammaproteobacteria</taxon>
        <taxon>Thiotrichales</taxon>
        <taxon>Francisellaceae</taxon>
        <taxon>Francisella</taxon>
    </lineage>
</organism>
<comment type="caution">
    <text evidence="2">The sequence shown here is derived from an EMBL/GenBank/DDBJ whole genome shotgun (WGS) entry which is preliminary data.</text>
</comment>
<keyword evidence="1" id="KW-0812">Transmembrane</keyword>
<keyword evidence="1" id="KW-0472">Membrane</keyword>
<keyword evidence="1" id="KW-1133">Transmembrane helix</keyword>
<proteinExistence type="predicted"/>
<reference evidence="2 3" key="1">
    <citation type="submission" date="2014-06" db="EMBL/GenBank/DDBJ databases">
        <authorList>
            <person name="Bishop-Lilly K.A."/>
            <person name="Broomall S.M."/>
            <person name="Chain P.S."/>
            <person name="Chertkov O."/>
            <person name="Coyne S.R."/>
            <person name="Daligault H.E."/>
            <person name="Davenport K.W."/>
            <person name="Erkkila T."/>
            <person name="Frey K.G."/>
            <person name="Gibbons H.S."/>
            <person name="Gu W."/>
            <person name="Jaissle J."/>
            <person name="Johnson S.L."/>
            <person name="Koroleva G.I."/>
            <person name="Ladner J.T."/>
            <person name="Lo C.-C."/>
            <person name="Minogue T.D."/>
            <person name="Munk C."/>
            <person name="Palacios G.F."/>
            <person name="Redden C.L."/>
            <person name="Rosenzweig C.N."/>
            <person name="Scholz M.B."/>
            <person name="Teshima H."/>
            <person name="Xu Y."/>
        </authorList>
    </citation>
    <scope>NUCLEOTIDE SEQUENCE [LARGE SCALE GENOMIC DNA]</scope>
    <source>
        <strain evidence="2 3">FTZ</strain>
    </source>
</reference>
<dbReference type="Proteomes" id="UP000028987">
    <property type="component" value="Unassembled WGS sequence"/>
</dbReference>
<feature type="transmembrane region" description="Helical" evidence="1">
    <location>
        <begin position="21"/>
        <end position="42"/>
    </location>
</feature>
<accession>A0AAW3D5C9</accession>